<accession>A0AAV4TDR6</accession>
<sequence>MTAFRFMYARDESNVLKETLWIAKRGNAINPDPALTFEQEQPSNATNHRICRRMHFNSGESSWPGLFVQTHSLRCKKSENPSSKWNAKESERTLNENFLFRVPNLHFLADKNHSINMNITRREDVLSCFINSTDLGEGCSKKTNLLPWRRRIRHSEKQFSEQKTVTETVISRKHLTRCCCCCYYGVGTISEEHFPFNVMIPSGELIDRSGGKNMRLF</sequence>
<gene>
    <name evidence="1" type="ORF">CDAR_573521</name>
</gene>
<name>A0AAV4TDR6_9ARAC</name>
<evidence type="ECO:0000313" key="1">
    <source>
        <dbReference type="EMBL" id="GIY43037.1"/>
    </source>
</evidence>
<reference evidence="1 2" key="1">
    <citation type="submission" date="2021-06" db="EMBL/GenBank/DDBJ databases">
        <title>Caerostris darwini draft genome.</title>
        <authorList>
            <person name="Kono N."/>
            <person name="Arakawa K."/>
        </authorList>
    </citation>
    <scope>NUCLEOTIDE SEQUENCE [LARGE SCALE GENOMIC DNA]</scope>
</reference>
<dbReference type="AlphaFoldDB" id="A0AAV4TDR6"/>
<comment type="caution">
    <text evidence="1">The sequence shown here is derived from an EMBL/GenBank/DDBJ whole genome shotgun (WGS) entry which is preliminary data.</text>
</comment>
<evidence type="ECO:0000313" key="2">
    <source>
        <dbReference type="Proteomes" id="UP001054837"/>
    </source>
</evidence>
<keyword evidence="2" id="KW-1185">Reference proteome</keyword>
<dbReference type="EMBL" id="BPLQ01009284">
    <property type="protein sequence ID" value="GIY43037.1"/>
    <property type="molecule type" value="Genomic_DNA"/>
</dbReference>
<dbReference type="Proteomes" id="UP001054837">
    <property type="component" value="Unassembled WGS sequence"/>
</dbReference>
<proteinExistence type="predicted"/>
<organism evidence="1 2">
    <name type="scientific">Caerostris darwini</name>
    <dbReference type="NCBI Taxonomy" id="1538125"/>
    <lineage>
        <taxon>Eukaryota</taxon>
        <taxon>Metazoa</taxon>
        <taxon>Ecdysozoa</taxon>
        <taxon>Arthropoda</taxon>
        <taxon>Chelicerata</taxon>
        <taxon>Arachnida</taxon>
        <taxon>Araneae</taxon>
        <taxon>Araneomorphae</taxon>
        <taxon>Entelegynae</taxon>
        <taxon>Araneoidea</taxon>
        <taxon>Araneidae</taxon>
        <taxon>Caerostris</taxon>
    </lineage>
</organism>
<protein>
    <submittedName>
        <fullName evidence="1">Uncharacterized protein</fullName>
    </submittedName>
</protein>